<accession>A0A8R7QPL2</accession>
<dbReference type="EnsemblPlants" id="TuG1812G0600001693.01.T01">
    <property type="protein sequence ID" value="TuG1812G0600001693.01.T01.cds246645"/>
    <property type="gene ID" value="TuG1812G0600001693.01"/>
</dbReference>
<protein>
    <recommendedName>
        <fullName evidence="1">Reverse transcriptase domain-containing protein</fullName>
    </recommendedName>
</protein>
<dbReference type="Gramene" id="TuG1812G0600001693.01.T01">
    <property type="protein sequence ID" value="TuG1812G0600001693.01.T01.cds246645"/>
    <property type="gene ID" value="TuG1812G0600001693.01"/>
</dbReference>
<dbReference type="InterPro" id="IPR053134">
    <property type="entry name" value="RNA-dir_DNA_polymerase"/>
</dbReference>
<dbReference type="InterPro" id="IPR000477">
    <property type="entry name" value="RT_dom"/>
</dbReference>
<dbReference type="Gene3D" id="3.30.70.270">
    <property type="match status" value="1"/>
</dbReference>
<dbReference type="Proteomes" id="UP000015106">
    <property type="component" value="Chromosome 6"/>
</dbReference>
<evidence type="ECO:0000313" key="3">
    <source>
        <dbReference type="Proteomes" id="UP000015106"/>
    </source>
</evidence>
<keyword evidence="3" id="KW-1185">Reference proteome</keyword>
<dbReference type="SUPFAM" id="SSF56672">
    <property type="entry name" value="DNA/RNA polymerases"/>
    <property type="match status" value="1"/>
</dbReference>
<dbReference type="PANTHER" id="PTHR24559:SF452">
    <property type="entry name" value="INTEGRASE CATALYTIC DOMAIN-CONTAINING PROTEIN"/>
    <property type="match status" value="1"/>
</dbReference>
<dbReference type="Pfam" id="PF00078">
    <property type="entry name" value="RVT_1"/>
    <property type="match status" value="1"/>
</dbReference>
<reference evidence="3" key="1">
    <citation type="journal article" date="2013" name="Nature">
        <title>Draft genome of the wheat A-genome progenitor Triticum urartu.</title>
        <authorList>
            <person name="Ling H.Q."/>
            <person name="Zhao S."/>
            <person name="Liu D."/>
            <person name="Wang J."/>
            <person name="Sun H."/>
            <person name="Zhang C."/>
            <person name="Fan H."/>
            <person name="Li D."/>
            <person name="Dong L."/>
            <person name="Tao Y."/>
            <person name="Gao C."/>
            <person name="Wu H."/>
            <person name="Li Y."/>
            <person name="Cui Y."/>
            <person name="Guo X."/>
            <person name="Zheng S."/>
            <person name="Wang B."/>
            <person name="Yu K."/>
            <person name="Liang Q."/>
            <person name="Yang W."/>
            <person name="Lou X."/>
            <person name="Chen J."/>
            <person name="Feng M."/>
            <person name="Jian J."/>
            <person name="Zhang X."/>
            <person name="Luo G."/>
            <person name="Jiang Y."/>
            <person name="Liu J."/>
            <person name="Wang Z."/>
            <person name="Sha Y."/>
            <person name="Zhang B."/>
            <person name="Wu H."/>
            <person name="Tang D."/>
            <person name="Shen Q."/>
            <person name="Xue P."/>
            <person name="Zou S."/>
            <person name="Wang X."/>
            <person name="Liu X."/>
            <person name="Wang F."/>
            <person name="Yang Y."/>
            <person name="An X."/>
            <person name="Dong Z."/>
            <person name="Zhang K."/>
            <person name="Zhang X."/>
            <person name="Luo M.C."/>
            <person name="Dvorak J."/>
            <person name="Tong Y."/>
            <person name="Wang J."/>
            <person name="Yang H."/>
            <person name="Li Z."/>
            <person name="Wang D."/>
            <person name="Zhang A."/>
            <person name="Wang J."/>
        </authorList>
    </citation>
    <scope>NUCLEOTIDE SEQUENCE</scope>
    <source>
        <strain evidence="3">cv. G1812</strain>
    </source>
</reference>
<sequence length="227" mass="25729">MLIDWPSRRMQIEHEGFTMVLQGVISNASKCETLNSVQLASMEKQAAVAYAIHICFATDSDTITELNCTELPPEIVQVLLDYQDIFLEPTGLPPKRACNHTIPLMQGAQPVNIRGYRHKPELKMEVERQVAEMLKAALIQKSSIPFSSPIILVKKKDGTWRMCVDYRCLNAMTIISKYPVPVLEDILDELSGACWFSKLDLRSGYHQIRLAEGEEYKTAFQTHSGHY</sequence>
<dbReference type="InterPro" id="IPR043502">
    <property type="entry name" value="DNA/RNA_pol_sf"/>
</dbReference>
<dbReference type="AlphaFoldDB" id="A0A8R7QPL2"/>
<organism evidence="2 3">
    <name type="scientific">Triticum urartu</name>
    <name type="common">Red wild einkorn</name>
    <name type="synonym">Crithodium urartu</name>
    <dbReference type="NCBI Taxonomy" id="4572"/>
    <lineage>
        <taxon>Eukaryota</taxon>
        <taxon>Viridiplantae</taxon>
        <taxon>Streptophyta</taxon>
        <taxon>Embryophyta</taxon>
        <taxon>Tracheophyta</taxon>
        <taxon>Spermatophyta</taxon>
        <taxon>Magnoliopsida</taxon>
        <taxon>Liliopsida</taxon>
        <taxon>Poales</taxon>
        <taxon>Poaceae</taxon>
        <taxon>BOP clade</taxon>
        <taxon>Pooideae</taxon>
        <taxon>Triticodae</taxon>
        <taxon>Triticeae</taxon>
        <taxon>Triticinae</taxon>
        <taxon>Triticum</taxon>
    </lineage>
</organism>
<reference evidence="2" key="2">
    <citation type="submission" date="2018-03" db="EMBL/GenBank/DDBJ databases">
        <title>The Triticum urartu genome reveals the dynamic nature of wheat genome evolution.</title>
        <authorList>
            <person name="Ling H."/>
            <person name="Ma B."/>
            <person name="Shi X."/>
            <person name="Liu H."/>
            <person name="Dong L."/>
            <person name="Sun H."/>
            <person name="Cao Y."/>
            <person name="Gao Q."/>
            <person name="Zheng S."/>
            <person name="Li Y."/>
            <person name="Yu Y."/>
            <person name="Du H."/>
            <person name="Qi M."/>
            <person name="Li Y."/>
            <person name="Yu H."/>
            <person name="Cui Y."/>
            <person name="Wang N."/>
            <person name="Chen C."/>
            <person name="Wu H."/>
            <person name="Zhao Y."/>
            <person name="Zhang J."/>
            <person name="Li Y."/>
            <person name="Zhou W."/>
            <person name="Zhang B."/>
            <person name="Hu W."/>
            <person name="Eijk M."/>
            <person name="Tang J."/>
            <person name="Witsenboer H."/>
            <person name="Zhao S."/>
            <person name="Li Z."/>
            <person name="Zhang A."/>
            <person name="Wang D."/>
            <person name="Liang C."/>
        </authorList>
    </citation>
    <scope>NUCLEOTIDE SEQUENCE [LARGE SCALE GENOMIC DNA]</scope>
    <source>
        <strain evidence="2">cv. G1812</strain>
    </source>
</reference>
<name>A0A8R7QPL2_TRIUA</name>
<reference evidence="2" key="3">
    <citation type="submission" date="2022-06" db="UniProtKB">
        <authorList>
            <consortium name="EnsemblPlants"/>
        </authorList>
    </citation>
    <scope>IDENTIFICATION</scope>
</reference>
<feature type="domain" description="Reverse transcriptase" evidence="1">
    <location>
        <begin position="153"/>
        <end position="223"/>
    </location>
</feature>
<evidence type="ECO:0000259" key="1">
    <source>
        <dbReference type="Pfam" id="PF00078"/>
    </source>
</evidence>
<dbReference type="CDD" id="cd01647">
    <property type="entry name" value="RT_LTR"/>
    <property type="match status" value="1"/>
</dbReference>
<evidence type="ECO:0000313" key="2">
    <source>
        <dbReference type="EnsemblPlants" id="TuG1812G0600001693.01.T01.cds246645"/>
    </source>
</evidence>
<dbReference type="Gene3D" id="3.10.10.10">
    <property type="entry name" value="HIV Type 1 Reverse Transcriptase, subunit A, domain 1"/>
    <property type="match status" value="1"/>
</dbReference>
<proteinExistence type="predicted"/>
<dbReference type="PANTHER" id="PTHR24559">
    <property type="entry name" value="TRANSPOSON TY3-I GAG-POL POLYPROTEIN"/>
    <property type="match status" value="1"/>
</dbReference>
<dbReference type="InterPro" id="IPR043128">
    <property type="entry name" value="Rev_trsase/Diguanyl_cyclase"/>
</dbReference>